<dbReference type="AlphaFoldDB" id="A0A414HV79"/>
<comment type="caution">
    <text evidence="1">The sequence shown here is derived from an EMBL/GenBank/DDBJ whole genome shotgun (WGS) entry which is preliminary data.</text>
</comment>
<dbReference type="Proteomes" id="UP000284785">
    <property type="component" value="Unassembled WGS sequence"/>
</dbReference>
<name>A0A414HV79_BACT4</name>
<gene>
    <name evidence="1" type="ORF">DW780_00905</name>
</gene>
<dbReference type="EMBL" id="QSJP01000001">
    <property type="protein sequence ID" value="RHD91593.1"/>
    <property type="molecule type" value="Genomic_DNA"/>
</dbReference>
<dbReference type="RefSeq" id="WP_118214300.1">
    <property type="nucleotide sequence ID" value="NZ_JBLHAK010000001.1"/>
</dbReference>
<organism evidence="1 2">
    <name type="scientific">Bacteroides thetaiotaomicron</name>
    <dbReference type="NCBI Taxonomy" id="818"/>
    <lineage>
        <taxon>Bacteria</taxon>
        <taxon>Pseudomonadati</taxon>
        <taxon>Bacteroidota</taxon>
        <taxon>Bacteroidia</taxon>
        <taxon>Bacteroidales</taxon>
        <taxon>Bacteroidaceae</taxon>
        <taxon>Bacteroides</taxon>
    </lineage>
</organism>
<accession>A0A414HV79</accession>
<evidence type="ECO:0000313" key="2">
    <source>
        <dbReference type="Proteomes" id="UP000284785"/>
    </source>
</evidence>
<protein>
    <submittedName>
        <fullName evidence="1">DUF4376 domain-containing protein</fullName>
    </submittedName>
</protein>
<evidence type="ECO:0000313" key="1">
    <source>
        <dbReference type="EMBL" id="RHD91593.1"/>
    </source>
</evidence>
<sequence length="178" mass="20290">MKQYFKIENGQKVFAGRRIVIGDMQVINPTHEQYLEAGYEEYVSPDPTPEELLERAISSKIARINNYDTSDAVNSFMMEGNLMWLDKSTRVGLMNSIGIEKEAGREVTNLWFSGMQFTIPVSLAIGMLNSLELYALDCYNVTQQHIAAVKVLHTVEEVEAYDYTVGYPEKLVFNLRSF</sequence>
<proteinExistence type="predicted"/>
<reference evidence="1 2" key="1">
    <citation type="submission" date="2018-08" db="EMBL/GenBank/DDBJ databases">
        <title>A genome reference for cultivated species of the human gut microbiota.</title>
        <authorList>
            <person name="Zou Y."/>
            <person name="Xue W."/>
            <person name="Luo G."/>
        </authorList>
    </citation>
    <scope>NUCLEOTIDE SEQUENCE [LARGE SCALE GENOMIC DNA]</scope>
    <source>
        <strain evidence="1 2">AM30-26</strain>
    </source>
</reference>